<dbReference type="OrthoDB" id="439993at2759"/>
<evidence type="ECO:0000313" key="5">
    <source>
        <dbReference type="EMBL" id="GJE87496.1"/>
    </source>
</evidence>
<name>A0A9P3G3E3_9APHY</name>
<dbReference type="GO" id="GO:0070034">
    <property type="term" value="F:telomerase RNA binding"/>
    <property type="evidence" value="ECO:0007669"/>
    <property type="project" value="InterPro"/>
</dbReference>
<dbReference type="AlphaFoldDB" id="A0A9P3G3E3"/>
<evidence type="ECO:0000256" key="3">
    <source>
        <dbReference type="SAM" id="MobiDB-lite"/>
    </source>
</evidence>
<dbReference type="InterPro" id="IPR012677">
    <property type="entry name" value="Nucleotide-bd_a/b_plait_sf"/>
</dbReference>
<keyword evidence="6" id="KW-1185">Reference proteome</keyword>
<dbReference type="GO" id="GO:1904868">
    <property type="term" value="P:telomerase catalytic core complex assembly"/>
    <property type="evidence" value="ECO:0007669"/>
    <property type="project" value="InterPro"/>
</dbReference>
<dbReference type="PROSITE" id="PS51939">
    <property type="entry name" value="XRRM"/>
    <property type="match status" value="1"/>
</dbReference>
<gene>
    <name evidence="5" type="ORF">PsYK624_035790</name>
</gene>
<proteinExistence type="predicted"/>
<evidence type="ECO:0000256" key="1">
    <source>
        <dbReference type="ARBA" id="ARBA00022884"/>
    </source>
</evidence>
<dbReference type="Gene3D" id="3.30.70.330">
    <property type="match status" value="1"/>
</dbReference>
<sequence length="437" mass="48106">MLRLTMTDYALWADAELRRTLEFAEEGYIPLVALIDRLPLSDDIPLPPEGTLVKAIRAHASDIFDVRMLMSAPSRQAWYGKNPTSRDALGGYEVRLKDAKDALYRARNSMRNEWDARTIYIENVPPQHRNVAGIYRFITSLLPESTTDDLIGRVQHISLPRHHLDKPDGQPKCKGFALVTLANAEDVASLLQHWPWQRAKPSPSATAGKDLSDAARYGLRMTTKSHWGKLNDEFLAYRQRLLDQIAEEDAADEADEPTTSDPPPPAAPEEASAPDAPPAATLDLSAPFPPDCLVFVRHVHPETNKTTLRTLLARAFADASAGAPDAGIDYVDFSKGMDTCHVRLAAPRFTAQLVRFFAESPTAQAAGLDAAGAPPGGPLRAIAVERVQGAREELYWGRVPEKVRRQAVEKAVRGGAAAQDTAPVEAGEHKRKRRRRG</sequence>
<organism evidence="5 6">
    <name type="scientific">Phanerochaete sordida</name>
    <dbReference type="NCBI Taxonomy" id="48140"/>
    <lineage>
        <taxon>Eukaryota</taxon>
        <taxon>Fungi</taxon>
        <taxon>Dikarya</taxon>
        <taxon>Basidiomycota</taxon>
        <taxon>Agaricomycotina</taxon>
        <taxon>Agaricomycetes</taxon>
        <taxon>Polyporales</taxon>
        <taxon>Phanerochaetaceae</taxon>
        <taxon>Phanerochaete</taxon>
    </lineage>
</organism>
<feature type="compositionally biased region" description="Low complexity" evidence="3">
    <location>
        <begin position="268"/>
        <end position="283"/>
    </location>
</feature>
<evidence type="ECO:0000313" key="6">
    <source>
        <dbReference type="Proteomes" id="UP000703269"/>
    </source>
</evidence>
<dbReference type="Pfam" id="PF19977">
    <property type="entry name" value="xRRM"/>
    <property type="match status" value="1"/>
</dbReference>
<feature type="region of interest" description="Disordered" evidence="3">
    <location>
        <begin position="249"/>
        <end position="283"/>
    </location>
</feature>
<dbReference type="InterPro" id="IPR014886">
    <property type="entry name" value="La_xRRM"/>
</dbReference>
<dbReference type="InterPro" id="IPR045537">
    <property type="entry name" value="Lar7_xRRM"/>
</dbReference>
<protein>
    <recommendedName>
        <fullName evidence="4">XRRM domain-containing protein</fullName>
    </recommendedName>
</protein>
<dbReference type="EMBL" id="BPQB01000006">
    <property type="protein sequence ID" value="GJE87496.1"/>
    <property type="molecule type" value="Genomic_DNA"/>
</dbReference>
<evidence type="ECO:0000259" key="4">
    <source>
        <dbReference type="PROSITE" id="PS51939"/>
    </source>
</evidence>
<feature type="domain" description="XRRM" evidence="4">
    <location>
        <begin position="287"/>
        <end position="437"/>
    </location>
</feature>
<keyword evidence="1 2" id="KW-0694">RNA-binding</keyword>
<accession>A0A9P3G3E3</accession>
<dbReference type="Proteomes" id="UP000703269">
    <property type="component" value="Unassembled WGS sequence"/>
</dbReference>
<evidence type="ECO:0000256" key="2">
    <source>
        <dbReference type="PROSITE-ProRule" id="PRU01288"/>
    </source>
</evidence>
<reference evidence="5 6" key="1">
    <citation type="submission" date="2021-08" db="EMBL/GenBank/DDBJ databases">
        <title>Draft Genome Sequence of Phanerochaete sordida strain YK-624.</title>
        <authorList>
            <person name="Mori T."/>
            <person name="Dohra H."/>
            <person name="Suzuki T."/>
            <person name="Kawagishi H."/>
            <person name="Hirai H."/>
        </authorList>
    </citation>
    <scope>NUCLEOTIDE SEQUENCE [LARGE SCALE GENOMIC DNA]</scope>
    <source>
        <strain evidence="5 6">YK-624</strain>
    </source>
</reference>
<dbReference type="GO" id="GO:1990904">
    <property type="term" value="C:ribonucleoprotein complex"/>
    <property type="evidence" value="ECO:0007669"/>
    <property type="project" value="UniProtKB-UniRule"/>
</dbReference>
<feature type="region of interest" description="Disordered" evidence="3">
    <location>
        <begin position="410"/>
        <end position="437"/>
    </location>
</feature>
<feature type="compositionally biased region" description="Acidic residues" evidence="3">
    <location>
        <begin position="249"/>
        <end position="258"/>
    </location>
</feature>
<comment type="caution">
    <text evidence="5">The sequence shown here is derived from an EMBL/GenBank/DDBJ whole genome shotgun (WGS) entry which is preliminary data.</text>
</comment>